<dbReference type="GO" id="GO:0006654">
    <property type="term" value="P:phosphatidic acid biosynthetic process"/>
    <property type="evidence" value="ECO:0007669"/>
    <property type="project" value="TreeGrafter"/>
</dbReference>
<keyword evidence="2" id="KW-0012">Acyltransferase</keyword>
<dbReference type="Proteomes" id="UP000470875">
    <property type="component" value="Unassembled WGS sequence"/>
</dbReference>
<evidence type="ECO:0000256" key="2">
    <source>
        <dbReference type="ARBA" id="ARBA00023315"/>
    </source>
</evidence>
<reference evidence="4 5" key="1">
    <citation type="submission" date="2019-08" db="EMBL/GenBank/DDBJ databases">
        <title>In-depth cultivation of the pig gut microbiome towards novel bacterial diversity and tailored functional studies.</title>
        <authorList>
            <person name="Wylensek D."/>
            <person name="Hitch T.C.A."/>
            <person name="Clavel T."/>
        </authorList>
    </citation>
    <scope>NUCLEOTIDE SEQUENCE [LARGE SCALE GENOMIC DNA]</scope>
    <source>
        <strain evidence="4 5">WB03_NA08</strain>
    </source>
</reference>
<dbReference type="SUPFAM" id="SSF69593">
    <property type="entry name" value="Glycerol-3-phosphate (1)-acyltransferase"/>
    <property type="match status" value="1"/>
</dbReference>
<feature type="domain" description="Phospholipid/glycerol acyltransferase" evidence="3">
    <location>
        <begin position="30"/>
        <end position="139"/>
    </location>
</feature>
<dbReference type="EMBL" id="VULO01000002">
    <property type="protein sequence ID" value="MSS83538.1"/>
    <property type="molecule type" value="Genomic_DNA"/>
</dbReference>
<protein>
    <recommendedName>
        <fullName evidence="3">Phospholipid/glycerol acyltransferase domain-containing protein</fullName>
    </recommendedName>
</protein>
<proteinExistence type="predicted"/>
<evidence type="ECO:0000313" key="5">
    <source>
        <dbReference type="Proteomes" id="UP000470875"/>
    </source>
</evidence>
<evidence type="ECO:0000256" key="1">
    <source>
        <dbReference type="ARBA" id="ARBA00022679"/>
    </source>
</evidence>
<comment type="caution">
    <text evidence="4">The sequence shown here is derived from an EMBL/GenBank/DDBJ whole genome shotgun (WGS) entry which is preliminary data.</text>
</comment>
<name>A0A6N7W5X1_9ACTO</name>
<gene>
    <name evidence="4" type="ORF">FYJ24_01915</name>
</gene>
<dbReference type="GO" id="GO:0003841">
    <property type="term" value="F:1-acylglycerol-3-phosphate O-acyltransferase activity"/>
    <property type="evidence" value="ECO:0007669"/>
    <property type="project" value="TreeGrafter"/>
</dbReference>
<dbReference type="InterPro" id="IPR002123">
    <property type="entry name" value="Plipid/glycerol_acylTrfase"/>
</dbReference>
<evidence type="ECO:0000259" key="3">
    <source>
        <dbReference type="SMART" id="SM00563"/>
    </source>
</evidence>
<organism evidence="4 5">
    <name type="scientific">Scrofimicrobium canadense</name>
    <dbReference type="NCBI Taxonomy" id="2652290"/>
    <lineage>
        <taxon>Bacteria</taxon>
        <taxon>Bacillati</taxon>
        <taxon>Actinomycetota</taxon>
        <taxon>Actinomycetes</taxon>
        <taxon>Actinomycetales</taxon>
        <taxon>Actinomycetaceae</taxon>
        <taxon>Scrofimicrobium</taxon>
    </lineage>
</organism>
<dbReference type="PANTHER" id="PTHR10434">
    <property type="entry name" value="1-ACYL-SN-GLYCEROL-3-PHOSPHATE ACYLTRANSFERASE"/>
    <property type="match status" value="1"/>
</dbReference>
<dbReference type="SMART" id="SM00563">
    <property type="entry name" value="PlsC"/>
    <property type="match status" value="1"/>
</dbReference>
<keyword evidence="5" id="KW-1185">Reference proteome</keyword>
<dbReference type="PANTHER" id="PTHR10434:SF9">
    <property type="entry name" value="PHOSPHOLIPID_GLYCEROL ACYLTRANSFERASE DOMAIN-CONTAINING PROTEIN"/>
    <property type="match status" value="1"/>
</dbReference>
<keyword evidence="1" id="KW-0808">Transferase</keyword>
<evidence type="ECO:0000313" key="4">
    <source>
        <dbReference type="EMBL" id="MSS83538.1"/>
    </source>
</evidence>
<accession>A0A6N7W5X1</accession>
<dbReference type="Pfam" id="PF01553">
    <property type="entry name" value="Acyltransferase"/>
    <property type="match status" value="1"/>
</dbReference>
<sequence length="188" mass="20687">MGIRSAFVDSIVRLFGWKVVVDCPIPNGGVIVGAPHTSMWDWACMMALIAKTGVKVRWLGKNSLFWFPLGPLLRAWGGVPVDRSSHNGLVDHMAQILKDNPGTFAALTPEGTRAGAEYWKSGFYRIAVSARVPIVLGFVDSATKTTGIGKILYPSADMRADMDIIRDFYRDKIGIKPGNTQPPRLREE</sequence>
<dbReference type="AlphaFoldDB" id="A0A6N7W5X1"/>